<dbReference type="Gene3D" id="1.10.10.10">
    <property type="entry name" value="Winged helix-like DNA-binding domain superfamily/Winged helix DNA-binding domain"/>
    <property type="match status" value="1"/>
</dbReference>
<evidence type="ECO:0000313" key="3">
    <source>
        <dbReference type="EMBL" id="MPM36152.1"/>
    </source>
</evidence>
<reference evidence="3" key="1">
    <citation type="submission" date="2019-08" db="EMBL/GenBank/DDBJ databases">
        <authorList>
            <person name="Kucharzyk K."/>
            <person name="Murdoch R.W."/>
            <person name="Higgins S."/>
            <person name="Loffler F."/>
        </authorList>
    </citation>
    <scope>NUCLEOTIDE SEQUENCE</scope>
</reference>
<keyword evidence="1" id="KW-0812">Transmembrane</keyword>
<name>A0A644Z5P9_9ZZZZ</name>
<sequence length="330" mass="39034">MLQNISVFYTDVKQYEKAEEYLRKSFKLNSDTTENSRYYLNFAKIFSNTNQQDSALFYVDKLTKSLKNSTDIYFKASAYYFLSNWEKDRGNFDKAFFCQDEHIKTFEQILKKVEEQSIYEVQQKYDFEQLQNQYNHKQINYQKSIILLLCFVIATGIAFSIHIMRKKNQLIRIQRRMDTLNRINSELLVSVEQNKQNLRNAMLQQLDVAKKIIHLNKEFNEGHVRNKALIEQVNHILYGERSVEQQWEVMFGTFNGIHPGLANKIKKEYDTLSEIEFRICLLTYAGFKVEEIALVLDYKPNTVQTLRTQIRKKIGATPGEDIASYLNRVL</sequence>
<dbReference type="SMART" id="SM00421">
    <property type="entry name" value="HTH_LUXR"/>
    <property type="match status" value="1"/>
</dbReference>
<accession>A0A644Z5P9</accession>
<dbReference type="InterPro" id="IPR011990">
    <property type="entry name" value="TPR-like_helical_dom_sf"/>
</dbReference>
<dbReference type="InterPro" id="IPR000792">
    <property type="entry name" value="Tscrpt_reg_LuxR_C"/>
</dbReference>
<dbReference type="InterPro" id="IPR016032">
    <property type="entry name" value="Sig_transdc_resp-reg_C-effctor"/>
</dbReference>
<keyword evidence="1" id="KW-1133">Transmembrane helix</keyword>
<dbReference type="InterPro" id="IPR036388">
    <property type="entry name" value="WH-like_DNA-bd_sf"/>
</dbReference>
<dbReference type="SUPFAM" id="SSF46894">
    <property type="entry name" value="C-terminal effector domain of the bipartite response regulators"/>
    <property type="match status" value="1"/>
</dbReference>
<evidence type="ECO:0000256" key="1">
    <source>
        <dbReference type="SAM" id="Phobius"/>
    </source>
</evidence>
<comment type="caution">
    <text evidence="3">The sequence shown here is derived from an EMBL/GenBank/DDBJ whole genome shotgun (WGS) entry which is preliminary data.</text>
</comment>
<dbReference type="InterPro" id="IPR019734">
    <property type="entry name" value="TPR_rpt"/>
</dbReference>
<dbReference type="Gene3D" id="1.25.40.10">
    <property type="entry name" value="Tetratricopeptide repeat domain"/>
    <property type="match status" value="1"/>
</dbReference>
<feature type="domain" description="HTH luxR-type" evidence="2">
    <location>
        <begin position="269"/>
        <end position="326"/>
    </location>
</feature>
<organism evidence="3">
    <name type="scientific">bioreactor metagenome</name>
    <dbReference type="NCBI Taxonomy" id="1076179"/>
    <lineage>
        <taxon>unclassified sequences</taxon>
        <taxon>metagenomes</taxon>
        <taxon>ecological metagenomes</taxon>
    </lineage>
</organism>
<dbReference type="GO" id="GO:0006355">
    <property type="term" value="P:regulation of DNA-templated transcription"/>
    <property type="evidence" value="ECO:0007669"/>
    <property type="project" value="InterPro"/>
</dbReference>
<dbReference type="EMBL" id="VSSQ01007515">
    <property type="protein sequence ID" value="MPM36152.1"/>
    <property type="molecule type" value="Genomic_DNA"/>
</dbReference>
<evidence type="ECO:0000259" key="2">
    <source>
        <dbReference type="SMART" id="SM00421"/>
    </source>
</evidence>
<feature type="transmembrane region" description="Helical" evidence="1">
    <location>
        <begin position="145"/>
        <end position="164"/>
    </location>
</feature>
<proteinExistence type="predicted"/>
<gene>
    <name evidence="3" type="ORF">SDC9_82747</name>
</gene>
<protein>
    <recommendedName>
        <fullName evidence="2">HTH luxR-type domain-containing protein</fullName>
    </recommendedName>
</protein>
<dbReference type="GO" id="GO:0003677">
    <property type="term" value="F:DNA binding"/>
    <property type="evidence" value="ECO:0007669"/>
    <property type="project" value="InterPro"/>
</dbReference>
<dbReference type="Pfam" id="PF13181">
    <property type="entry name" value="TPR_8"/>
    <property type="match status" value="1"/>
</dbReference>
<dbReference type="SUPFAM" id="SSF48452">
    <property type="entry name" value="TPR-like"/>
    <property type="match status" value="1"/>
</dbReference>
<dbReference type="AlphaFoldDB" id="A0A644Z5P9"/>
<keyword evidence="1" id="KW-0472">Membrane</keyword>